<dbReference type="Gene3D" id="3.40.50.1240">
    <property type="entry name" value="Phosphoglycerate mutase-like"/>
    <property type="match status" value="1"/>
</dbReference>
<organism evidence="1">
    <name type="scientific">freshwater metagenome</name>
    <dbReference type="NCBI Taxonomy" id="449393"/>
    <lineage>
        <taxon>unclassified sequences</taxon>
        <taxon>metagenomes</taxon>
        <taxon>ecological metagenomes</taxon>
    </lineage>
</organism>
<evidence type="ECO:0000313" key="1">
    <source>
        <dbReference type="EMBL" id="CAB4730044.1"/>
    </source>
</evidence>
<dbReference type="InterPro" id="IPR013078">
    <property type="entry name" value="His_Pase_superF_clade-1"/>
</dbReference>
<proteinExistence type="predicted"/>
<accession>A0A6J6S598</accession>
<dbReference type="EMBL" id="CAEZYQ010000002">
    <property type="protein sequence ID" value="CAB4730044.1"/>
    <property type="molecule type" value="Genomic_DNA"/>
</dbReference>
<dbReference type="InterPro" id="IPR029033">
    <property type="entry name" value="His_PPase_superfam"/>
</dbReference>
<sequence length="168" mass="18383">MTVHLVRHGRSLPEPTRPASEWQLDPAGYDDVWALRDRLPAAAAWACSPEPKALATAELLTDGEIGVVPDLREHERAAGWLEDFPDVVARAFADPARPATAGWEPLQHCADRVVPAVRRLVEVHEGQDLVLVGHGTAWTLALAALTGAEPDLDRWAALRMPDVWTVEV</sequence>
<reference evidence="1" key="1">
    <citation type="submission" date="2020-05" db="EMBL/GenBank/DDBJ databases">
        <authorList>
            <person name="Chiriac C."/>
            <person name="Salcher M."/>
            <person name="Ghai R."/>
            <person name="Kavagutti S V."/>
        </authorList>
    </citation>
    <scope>NUCLEOTIDE SEQUENCE</scope>
</reference>
<dbReference type="Pfam" id="PF00300">
    <property type="entry name" value="His_Phos_1"/>
    <property type="match status" value="1"/>
</dbReference>
<protein>
    <submittedName>
        <fullName evidence="1">Unannotated protein</fullName>
    </submittedName>
</protein>
<name>A0A6J6S598_9ZZZZ</name>
<dbReference type="AlphaFoldDB" id="A0A6J6S598"/>
<dbReference type="SUPFAM" id="SSF53254">
    <property type="entry name" value="Phosphoglycerate mutase-like"/>
    <property type="match status" value="1"/>
</dbReference>
<gene>
    <name evidence="1" type="ORF">UFOPK2761_00435</name>
</gene>